<reference evidence="1 2" key="1">
    <citation type="submission" date="2024-03" db="EMBL/GenBank/DDBJ databases">
        <title>Actinomycetospora sp. OC33-EN07, a novel actinomycete isolated from wild orchid (Aerides multiflora).</title>
        <authorList>
            <person name="Suriyachadkun C."/>
        </authorList>
    </citation>
    <scope>NUCLEOTIDE SEQUENCE [LARGE SCALE GENOMIC DNA]</scope>
    <source>
        <strain evidence="1 2">OC33-EN07</strain>
    </source>
</reference>
<dbReference type="RefSeq" id="WP_337705482.1">
    <property type="nucleotide sequence ID" value="NZ_JBBEGM010000010.1"/>
</dbReference>
<evidence type="ECO:0000313" key="2">
    <source>
        <dbReference type="Proteomes" id="UP001369736"/>
    </source>
</evidence>
<keyword evidence="2" id="KW-1185">Reference proteome</keyword>
<dbReference type="Proteomes" id="UP001369736">
    <property type="component" value="Unassembled WGS sequence"/>
</dbReference>
<proteinExistence type="predicted"/>
<evidence type="ECO:0000313" key="1">
    <source>
        <dbReference type="EMBL" id="MEJ2864116.1"/>
    </source>
</evidence>
<comment type="caution">
    <text evidence="1">The sequence shown here is derived from an EMBL/GenBank/DDBJ whole genome shotgun (WGS) entry which is preliminary data.</text>
</comment>
<name>A0ABU8MAF1_9PSEU</name>
<gene>
    <name evidence="1" type="ORF">WCD58_23370</name>
</gene>
<accession>A0ABU8MAF1</accession>
<sequence length="61" mass="6924">MWHLHWRAEVARVESLRPEKAAVRTEKSTTAKASSFQRVWHDTPAATVAADVPESVRVRGR</sequence>
<dbReference type="EMBL" id="JBBEGM010000010">
    <property type="protein sequence ID" value="MEJ2864116.1"/>
    <property type="molecule type" value="Genomic_DNA"/>
</dbReference>
<organism evidence="1 2">
    <name type="scientific">Actinomycetospora flava</name>
    <dbReference type="NCBI Taxonomy" id="3129232"/>
    <lineage>
        <taxon>Bacteria</taxon>
        <taxon>Bacillati</taxon>
        <taxon>Actinomycetota</taxon>
        <taxon>Actinomycetes</taxon>
        <taxon>Pseudonocardiales</taxon>
        <taxon>Pseudonocardiaceae</taxon>
        <taxon>Actinomycetospora</taxon>
    </lineage>
</organism>
<protein>
    <submittedName>
        <fullName evidence="1">Uncharacterized protein</fullName>
    </submittedName>
</protein>